<comment type="caution">
    <text evidence="1">The sequence shown here is derived from an EMBL/GenBank/DDBJ whole genome shotgun (WGS) entry which is preliminary data.</text>
</comment>
<dbReference type="InterPro" id="IPR014942">
    <property type="entry name" value="AbiEii"/>
</dbReference>
<dbReference type="Proteomes" id="UP000555728">
    <property type="component" value="Unassembled WGS sequence"/>
</dbReference>
<keyword evidence="2" id="KW-1185">Reference proteome</keyword>
<protein>
    <recommendedName>
        <fullName evidence="3">Nucleotidyl transferase AbiEii/AbiGii toxin family protein</fullName>
    </recommendedName>
</protein>
<reference evidence="1 2" key="1">
    <citation type="submission" date="2020-08" db="EMBL/GenBank/DDBJ databases">
        <title>Genome sequencing of Purple Non-Sulfur Bacteria from various extreme environments.</title>
        <authorList>
            <person name="Mayer M."/>
        </authorList>
    </citation>
    <scope>NUCLEOTIDE SEQUENCE [LARGE SCALE GENOMIC DNA]</scope>
    <source>
        <strain evidence="1 2">JA135</strain>
    </source>
</reference>
<evidence type="ECO:0000313" key="1">
    <source>
        <dbReference type="EMBL" id="MBB4285418.1"/>
    </source>
</evidence>
<sequence>MADLTPHYDDRATGAVKSVPVEIAQTIGSFREKFAVIGGAVPWLRLDNPDMRHVGTLDVDLALHAEALGDGEYATLIEALKKNGYRQSQDHRPFQLVRRVPAPDGGPPIDVVVNFLMPRGVDIEPHKPLLLPYFNVVRADGVDLALLFNDIVMVEASMPDGGRNRVEVAVCTIPALIAMKGHALRGRNEQKDAYDVYYSIRNYDGGPDALAVACRPLLEHESALNGYRIVAEKFETLEGYGPTCVRRFVEETQVLDDRTPEQWQMDAFGQVDAWCRALGLRN</sequence>
<dbReference type="AlphaFoldDB" id="A0A7W6WKB7"/>
<dbReference type="Pfam" id="PF08843">
    <property type="entry name" value="AbiEii"/>
    <property type="match status" value="1"/>
</dbReference>
<accession>A0A7W6WKB7</accession>
<name>A0A7W6WKB7_9PROT</name>
<organism evidence="1 2">
    <name type="scientific">Roseospira goensis</name>
    <dbReference type="NCBI Taxonomy" id="391922"/>
    <lineage>
        <taxon>Bacteria</taxon>
        <taxon>Pseudomonadati</taxon>
        <taxon>Pseudomonadota</taxon>
        <taxon>Alphaproteobacteria</taxon>
        <taxon>Rhodospirillales</taxon>
        <taxon>Rhodospirillaceae</taxon>
        <taxon>Roseospira</taxon>
    </lineage>
</organism>
<proteinExistence type="predicted"/>
<evidence type="ECO:0000313" key="2">
    <source>
        <dbReference type="Proteomes" id="UP000555728"/>
    </source>
</evidence>
<gene>
    <name evidence="1" type="ORF">GGD88_001136</name>
</gene>
<dbReference type="RefSeq" id="WP_184432602.1">
    <property type="nucleotide sequence ID" value="NZ_JACIGI010000007.1"/>
</dbReference>
<dbReference type="EMBL" id="JACIGI010000007">
    <property type="protein sequence ID" value="MBB4285418.1"/>
    <property type="molecule type" value="Genomic_DNA"/>
</dbReference>
<evidence type="ECO:0008006" key="3">
    <source>
        <dbReference type="Google" id="ProtNLM"/>
    </source>
</evidence>